<evidence type="ECO:0000313" key="2">
    <source>
        <dbReference type="EMBL" id="CAG5090729.1"/>
    </source>
</evidence>
<keyword evidence="3" id="KW-1185">Reference proteome</keyword>
<name>A0ABN7S4Q7_OIKDI</name>
<evidence type="ECO:0000256" key="1">
    <source>
        <dbReference type="SAM" id="MobiDB-lite"/>
    </source>
</evidence>
<feature type="compositionally biased region" description="Basic and acidic residues" evidence="1">
    <location>
        <begin position="65"/>
        <end position="74"/>
    </location>
</feature>
<feature type="compositionally biased region" description="Low complexity" evidence="1">
    <location>
        <begin position="36"/>
        <end position="62"/>
    </location>
</feature>
<accession>A0ABN7S4Q7</accession>
<organism evidence="2 3">
    <name type="scientific">Oikopleura dioica</name>
    <name type="common">Tunicate</name>
    <dbReference type="NCBI Taxonomy" id="34765"/>
    <lineage>
        <taxon>Eukaryota</taxon>
        <taxon>Metazoa</taxon>
        <taxon>Chordata</taxon>
        <taxon>Tunicata</taxon>
        <taxon>Appendicularia</taxon>
        <taxon>Copelata</taxon>
        <taxon>Oikopleuridae</taxon>
        <taxon>Oikopleura</taxon>
    </lineage>
</organism>
<feature type="region of interest" description="Disordered" evidence="1">
    <location>
        <begin position="28"/>
        <end position="106"/>
    </location>
</feature>
<proteinExistence type="predicted"/>
<sequence length="191" mass="21585">MTRTRSAAARLTTLQKAIRETEAHLKEAKHALAEATSSTELFSSSSSDGLSETSSIESVETSRGGGEKLVDKMKIWKKTPAAKNTRRSGTEEEQAPPPGTSRTVPVEAPEPVYQKDFKGEPTTELIVRMLTQDLCARDKEIIKRRAWEIEDTYNRRFNNLWRDLVESKVKFMFLTKNGRAFSFKGDGWKDN</sequence>
<gene>
    <name evidence="2" type="ORF">OKIOD_LOCUS4260</name>
</gene>
<reference evidence="2 3" key="1">
    <citation type="submission" date="2021-04" db="EMBL/GenBank/DDBJ databases">
        <authorList>
            <person name="Bliznina A."/>
        </authorList>
    </citation>
    <scope>NUCLEOTIDE SEQUENCE [LARGE SCALE GENOMIC DNA]</scope>
</reference>
<dbReference type="Proteomes" id="UP001158576">
    <property type="component" value="Chromosome PAR"/>
</dbReference>
<protein>
    <submittedName>
        <fullName evidence="2">Oidioi.mRNA.OKI2018_I69.PAR.g12702.t1.cds</fullName>
    </submittedName>
</protein>
<dbReference type="EMBL" id="OU015568">
    <property type="protein sequence ID" value="CAG5090729.1"/>
    <property type="molecule type" value="Genomic_DNA"/>
</dbReference>
<evidence type="ECO:0000313" key="3">
    <source>
        <dbReference type="Proteomes" id="UP001158576"/>
    </source>
</evidence>